<comment type="similarity">
    <text evidence="2 13">Belongs to the OXA1/ALB3/YidC family. Type 1 subfamily.</text>
</comment>
<evidence type="ECO:0000256" key="14">
    <source>
        <dbReference type="SAM" id="Coils"/>
    </source>
</evidence>
<accession>A0A948TCC5</accession>
<comment type="subunit">
    <text evidence="13">Interacts with the Sec translocase complex via SecD. Specifically interacts with transmembrane segments of nascent integral membrane proteins during membrane integration.</text>
</comment>
<dbReference type="InterPro" id="IPR028053">
    <property type="entry name" value="Membr_insert_YidC_N"/>
</dbReference>
<reference evidence="17" key="1">
    <citation type="journal article" date="2021" name="PeerJ">
        <title>Extensive microbial diversity within the chicken gut microbiome revealed by metagenomics and culture.</title>
        <authorList>
            <person name="Gilroy R."/>
            <person name="Ravi A."/>
            <person name="Getino M."/>
            <person name="Pursley I."/>
            <person name="Horton D.L."/>
            <person name="Alikhan N.F."/>
            <person name="Baker D."/>
            <person name="Gharbi K."/>
            <person name="Hall N."/>
            <person name="Watson M."/>
            <person name="Adriaenssens E.M."/>
            <person name="Foster-Nyarko E."/>
            <person name="Jarju S."/>
            <person name="Secka A."/>
            <person name="Antonio M."/>
            <person name="Oren A."/>
            <person name="Chaudhuri R.R."/>
            <person name="La Ragione R."/>
            <person name="Hildebrand F."/>
            <person name="Pallen M.J."/>
        </authorList>
    </citation>
    <scope>NUCLEOTIDE SEQUENCE</scope>
    <source>
        <strain evidence="17">G4-2901</strain>
    </source>
</reference>
<evidence type="ECO:0000256" key="11">
    <source>
        <dbReference type="ARBA" id="ARBA00033245"/>
    </source>
</evidence>
<evidence type="ECO:0000256" key="5">
    <source>
        <dbReference type="ARBA" id="ARBA00022475"/>
    </source>
</evidence>
<dbReference type="InterPro" id="IPR001708">
    <property type="entry name" value="YidC/ALB3/OXA1/COX18"/>
</dbReference>
<evidence type="ECO:0000259" key="15">
    <source>
        <dbReference type="Pfam" id="PF02096"/>
    </source>
</evidence>
<organism evidence="17 18">
    <name type="scientific">Candidatus Phocaeicola faecigallinarum</name>
    <dbReference type="NCBI Taxonomy" id="2838732"/>
    <lineage>
        <taxon>Bacteria</taxon>
        <taxon>Pseudomonadati</taxon>
        <taxon>Bacteroidota</taxon>
        <taxon>Bacteroidia</taxon>
        <taxon>Bacteroidales</taxon>
        <taxon>Bacteroidaceae</taxon>
        <taxon>Phocaeicola</taxon>
    </lineage>
</organism>
<feature type="transmembrane region" description="Helical" evidence="13">
    <location>
        <begin position="438"/>
        <end position="459"/>
    </location>
</feature>
<dbReference type="AlphaFoldDB" id="A0A948TCC5"/>
<dbReference type="InterPro" id="IPR047196">
    <property type="entry name" value="YidC_ALB_C"/>
</dbReference>
<reference evidence="17" key="2">
    <citation type="submission" date="2021-04" db="EMBL/GenBank/DDBJ databases">
        <authorList>
            <person name="Gilroy R."/>
        </authorList>
    </citation>
    <scope>NUCLEOTIDE SEQUENCE</scope>
    <source>
        <strain evidence="17">G4-2901</strain>
    </source>
</reference>
<dbReference type="Pfam" id="PF02096">
    <property type="entry name" value="60KD_IMP"/>
    <property type="match status" value="1"/>
</dbReference>
<keyword evidence="9 13" id="KW-0472">Membrane</keyword>
<comment type="subcellular location">
    <subcellularLocation>
        <location evidence="1">Cell inner membrane</location>
        <topology evidence="1">Multi-pass membrane protein</topology>
    </subcellularLocation>
    <subcellularLocation>
        <location evidence="13">Cell membrane</location>
        <topology evidence="13">Multi-pass membrane protein</topology>
    </subcellularLocation>
</comment>
<keyword evidence="6 13" id="KW-0812">Transmembrane</keyword>
<dbReference type="CDD" id="cd19961">
    <property type="entry name" value="EcYidC-like_peri"/>
    <property type="match status" value="1"/>
</dbReference>
<evidence type="ECO:0000256" key="2">
    <source>
        <dbReference type="ARBA" id="ARBA00010527"/>
    </source>
</evidence>
<evidence type="ECO:0000256" key="6">
    <source>
        <dbReference type="ARBA" id="ARBA00022692"/>
    </source>
</evidence>
<feature type="coiled-coil region" evidence="14">
    <location>
        <begin position="590"/>
        <end position="617"/>
    </location>
</feature>
<dbReference type="PANTHER" id="PTHR12428">
    <property type="entry name" value="OXA1"/>
    <property type="match status" value="1"/>
</dbReference>
<evidence type="ECO:0000256" key="7">
    <source>
        <dbReference type="ARBA" id="ARBA00022927"/>
    </source>
</evidence>
<keyword evidence="7 13" id="KW-0653">Protein transport</keyword>
<gene>
    <name evidence="13 17" type="primary">yidC</name>
    <name evidence="17" type="ORF">H9777_08395</name>
</gene>
<dbReference type="NCBIfam" id="TIGR03593">
    <property type="entry name" value="yidC_nterm"/>
    <property type="match status" value="1"/>
</dbReference>
<dbReference type="PRINTS" id="PR00701">
    <property type="entry name" value="60KDINNERMP"/>
</dbReference>
<keyword evidence="8 13" id="KW-1133">Transmembrane helix</keyword>
<evidence type="ECO:0000256" key="4">
    <source>
        <dbReference type="ARBA" id="ARBA00022448"/>
    </source>
</evidence>
<dbReference type="InterPro" id="IPR019998">
    <property type="entry name" value="Membr_insert_YidC"/>
</dbReference>
<evidence type="ECO:0000256" key="3">
    <source>
        <dbReference type="ARBA" id="ARBA00015325"/>
    </source>
</evidence>
<dbReference type="GO" id="GO:0005886">
    <property type="term" value="C:plasma membrane"/>
    <property type="evidence" value="ECO:0007669"/>
    <property type="project" value="UniProtKB-SubCell"/>
</dbReference>
<name>A0A948TCC5_9BACT</name>
<feature type="transmembrane region" description="Helical" evidence="13">
    <location>
        <begin position="527"/>
        <end position="543"/>
    </location>
</feature>
<proteinExistence type="inferred from homology"/>
<keyword evidence="10 13" id="KW-0143">Chaperone</keyword>
<protein>
    <recommendedName>
        <fullName evidence="3 13">Membrane protein insertase YidC</fullName>
    </recommendedName>
    <alternativeName>
        <fullName evidence="12 13">Foldase YidC</fullName>
    </alternativeName>
    <alternativeName>
        <fullName evidence="13">Membrane protein YidC</fullName>
    </alternativeName>
    <alternativeName>
        <fullName evidence="11 13">membrane integrase YidC</fullName>
    </alternativeName>
</protein>
<dbReference type="CDD" id="cd20070">
    <property type="entry name" value="5TM_YidC_Alb3"/>
    <property type="match status" value="1"/>
</dbReference>
<sequence>MDKNTLVGFVLIGAVIIGFGIYNTPNQEERARAQHYQDSIQQVIKEKEELMKKQEAAAEQKAMMVDSTSTFFNASKGTEQFITLSNDLIDVTISNKGGRVSKAMLKEYKDQKKEPLVLFDGNDASLNIGFEGKNENIMSSQMYFEATNVTDSTVTMRLNAANGGHLDFCYKLIPNSYMVNFTVQATGMQNFFSPSVKTMTIDWKQRARQMEKGYTFEQQYTSLTYKPVDDSFDNLDKAKDEKETIQEALDWVAFKNQYFSCVFMAEKNFENATLESKMEQKGSGYMKNYHADMQTAFDPTGAQPSNFQFYFGPNHFKTLLASNDLSFADKDQELEDLVYLGWPIIRWINRWFTINLFDWLSSWGLSMGMVILLMTIIVKILVLPTTWKSFISSAKMRALKPYVEKINQKYPKQEDALKKQQETMALYSQYGVSPMGGCLPMLLQTPVFMALFFFVPNAIELRQQSFLWADDLSAYDDLISWSTSIPLLGNHLSLFCLLFSVTTIINQLVMMKQQNMGDNPQMAAMKWMMYIMPVMFFFIFNEYASGLSYYYFISSLIGILTTWIMYKVTDEKKLLAQLEANKKNPSQMKQSSLLSRLEALQKEQERLQKERQDRMNKK</sequence>
<dbReference type="Gene3D" id="2.70.98.90">
    <property type="match status" value="1"/>
</dbReference>
<feature type="transmembrane region" description="Helical" evidence="13">
    <location>
        <begin position="479"/>
        <end position="506"/>
    </location>
</feature>
<evidence type="ECO:0000256" key="12">
    <source>
        <dbReference type="ARBA" id="ARBA00033342"/>
    </source>
</evidence>
<evidence type="ECO:0000256" key="10">
    <source>
        <dbReference type="ARBA" id="ARBA00023186"/>
    </source>
</evidence>
<dbReference type="InterPro" id="IPR028055">
    <property type="entry name" value="YidC/Oxa/ALB_C"/>
</dbReference>
<feature type="domain" description="Membrane insertase YidC N-terminal" evidence="16">
    <location>
        <begin position="82"/>
        <end position="352"/>
    </location>
</feature>
<evidence type="ECO:0000256" key="9">
    <source>
        <dbReference type="ARBA" id="ARBA00023136"/>
    </source>
</evidence>
<dbReference type="Proteomes" id="UP000783796">
    <property type="component" value="Unassembled WGS sequence"/>
</dbReference>
<evidence type="ECO:0000313" key="18">
    <source>
        <dbReference type="Proteomes" id="UP000783796"/>
    </source>
</evidence>
<comment type="caution">
    <text evidence="17">The sequence shown here is derived from an EMBL/GenBank/DDBJ whole genome shotgun (WGS) entry which is preliminary data.</text>
</comment>
<keyword evidence="5 13" id="KW-1003">Cell membrane</keyword>
<dbReference type="PANTHER" id="PTHR12428:SF65">
    <property type="entry name" value="CYTOCHROME C OXIDASE ASSEMBLY PROTEIN COX18, MITOCHONDRIAL"/>
    <property type="match status" value="1"/>
</dbReference>
<feature type="domain" description="Membrane insertase YidC/Oxa/ALB C-terminal" evidence="15">
    <location>
        <begin position="368"/>
        <end position="567"/>
    </location>
</feature>
<dbReference type="NCBIfam" id="TIGR03592">
    <property type="entry name" value="yidC_oxa1_cterm"/>
    <property type="match status" value="1"/>
</dbReference>
<comment type="function">
    <text evidence="13">Required for the insertion and/or proper folding and/or complex formation of integral membrane proteins into the membrane. Involved in integration of membrane proteins that insert both dependently and independently of the Sec translocase complex, as well as at least some lipoproteins. Aids folding of multispanning membrane proteins.</text>
</comment>
<feature type="coiled-coil region" evidence="14">
    <location>
        <begin position="26"/>
        <end position="60"/>
    </location>
</feature>
<feature type="transmembrane region" description="Helical" evidence="13">
    <location>
        <begin position="549"/>
        <end position="566"/>
    </location>
</feature>
<dbReference type="GO" id="GO:0051205">
    <property type="term" value="P:protein insertion into membrane"/>
    <property type="evidence" value="ECO:0007669"/>
    <property type="project" value="TreeGrafter"/>
</dbReference>
<evidence type="ECO:0000256" key="13">
    <source>
        <dbReference type="HAMAP-Rule" id="MF_01810"/>
    </source>
</evidence>
<dbReference type="HAMAP" id="MF_01810">
    <property type="entry name" value="YidC_type1"/>
    <property type="match status" value="1"/>
</dbReference>
<evidence type="ECO:0000313" key="17">
    <source>
        <dbReference type="EMBL" id="MBU3838314.1"/>
    </source>
</evidence>
<evidence type="ECO:0000256" key="8">
    <source>
        <dbReference type="ARBA" id="ARBA00022989"/>
    </source>
</evidence>
<evidence type="ECO:0000259" key="16">
    <source>
        <dbReference type="Pfam" id="PF14849"/>
    </source>
</evidence>
<dbReference type="GO" id="GO:0032977">
    <property type="term" value="F:membrane insertase activity"/>
    <property type="evidence" value="ECO:0007669"/>
    <property type="project" value="InterPro"/>
</dbReference>
<dbReference type="EMBL" id="JAHLFW010000070">
    <property type="protein sequence ID" value="MBU3838314.1"/>
    <property type="molecule type" value="Genomic_DNA"/>
</dbReference>
<keyword evidence="4 13" id="KW-0813">Transport</keyword>
<feature type="transmembrane region" description="Helical" evidence="13">
    <location>
        <begin position="6"/>
        <end position="24"/>
    </location>
</feature>
<dbReference type="InterPro" id="IPR038221">
    <property type="entry name" value="YidC_periplasmic_sf"/>
</dbReference>
<dbReference type="NCBIfam" id="NF002356">
    <property type="entry name" value="PRK01318.2-3"/>
    <property type="match status" value="1"/>
</dbReference>
<dbReference type="GO" id="GO:0015031">
    <property type="term" value="P:protein transport"/>
    <property type="evidence" value="ECO:0007669"/>
    <property type="project" value="UniProtKB-KW"/>
</dbReference>
<evidence type="ECO:0000256" key="1">
    <source>
        <dbReference type="ARBA" id="ARBA00004429"/>
    </source>
</evidence>
<dbReference type="Pfam" id="PF14849">
    <property type="entry name" value="YidC_periplas"/>
    <property type="match status" value="1"/>
</dbReference>
<keyword evidence="14" id="KW-0175">Coiled coil</keyword>
<feature type="transmembrane region" description="Helical" evidence="13">
    <location>
        <begin position="363"/>
        <end position="387"/>
    </location>
</feature>